<accession>A0A9D1T5J9</accession>
<comment type="caution">
    <text evidence="2">The sequence shown here is derived from an EMBL/GenBank/DDBJ whole genome shotgun (WGS) entry which is preliminary data.</text>
</comment>
<dbReference type="EMBL" id="DVON01000094">
    <property type="protein sequence ID" value="HIV12372.1"/>
    <property type="molecule type" value="Genomic_DNA"/>
</dbReference>
<sequence>MKPIIFTLTCNGEALVLQEPEYGVTAYSGLEATDYELEKNVNVNYIGERMKRKKVLSRPISIEFDYLGPDSQKAGKRQELIRFFSPFRTGELTVNYLGVERRIEYEVAGFESPSQTIYDPLSCLIELDCLDPAFRDLLQTGETISTWIRGWKWKFKLPFKMKERGEPQKSILNEGHVETPVEIIFHGPAVNPKVSNLTTGQMIRIKQSLTSDDTLYINTAFGKKTVEIERNGVREDAFDYIDLASEFFSLQVGENVIRYESENGLDPQSVEIRYCNRYIGV</sequence>
<dbReference type="InterPro" id="IPR054738">
    <property type="entry name" value="Siphovirus-type_tail_C"/>
</dbReference>
<dbReference type="Gene3D" id="2.60.120.860">
    <property type="match status" value="1"/>
</dbReference>
<proteinExistence type="predicted"/>
<evidence type="ECO:0000313" key="2">
    <source>
        <dbReference type="EMBL" id="HIV12372.1"/>
    </source>
</evidence>
<name>A0A9D1T5J9_9FIRM</name>
<gene>
    <name evidence="2" type="ORF">IAA63_04425</name>
</gene>
<evidence type="ECO:0000313" key="3">
    <source>
        <dbReference type="Proteomes" id="UP000886723"/>
    </source>
</evidence>
<feature type="domain" description="Siphovirus-type tail component C-terminal" evidence="1">
    <location>
        <begin position="175"/>
        <end position="278"/>
    </location>
</feature>
<dbReference type="AlphaFoldDB" id="A0A9D1T5J9"/>
<dbReference type="Pfam" id="PF22768">
    <property type="entry name" value="SPP1_Dit"/>
    <property type="match status" value="1"/>
</dbReference>
<organism evidence="2 3">
    <name type="scientific">Candidatus Pullilachnospira stercoravium</name>
    <dbReference type="NCBI Taxonomy" id="2840913"/>
    <lineage>
        <taxon>Bacteria</taxon>
        <taxon>Bacillati</taxon>
        <taxon>Bacillota</taxon>
        <taxon>Clostridia</taxon>
        <taxon>Lachnospirales</taxon>
        <taxon>Lachnospiraceae</taxon>
        <taxon>Lachnospiraceae incertae sedis</taxon>
        <taxon>Candidatus Pullilachnospira</taxon>
    </lineage>
</organism>
<dbReference type="Proteomes" id="UP000886723">
    <property type="component" value="Unassembled WGS sequence"/>
</dbReference>
<reference evidence="2" key="1">
    <citation type="submission" date="2020-10" db="EMBL/GenBank/DDBJ databases">
        <authorList>
            <person name="Gilroy R."/>
        </authorList>
    </citation>
    <scope>NUCLEOTIDE SEQUENCE</scope>
    <source>
        <strain evidence="2">ChiBcec2-4451</strain>
    </source>
</reference>
<reference evidence="2" key="2">
    <citation type="journal article" date="2021" name="PeerJ">
        <title>Extensive microbial diversity within the chicken gut microbiome revealed by metagenomics and culture.</title>
        <authorList>
            <person name="Gilroy R."/>
            <person name="Ravi A."/>
            <person name="Getino M."/>
            <person name="Pursley I."/>
            <person name="Horton D.L."/>
            <person name="Alikhan N.F."/>
            <person name="Baker D."/>
            <person name="Gharbi K."/>
            <person name="Hall N."/>
            <person name="Watson M."/>
            <person name="Adriaenssens E.M."/>
            <person name="Foster-Nyarko E."/>
            <person name="Jarju S."/>
            <person name="Secka A."/>
            <person name="Antonio M."/>
            <person name="Oren A."/>
            <person name="Chaudhuri R.R."/>
            <person name="La Ragione R."/>
            <person name="Hildebrand F."/>
            <person name="Pallen M.J."/>
        </authorList>
    </citation>
    <scope>NUCLEOTIDE SEQUENCE</scope>
    <source>
        <strain evidence="2">ChiBcec2-4451</strain>
    </source>
</reference>
<protein>
    <submittedName>
        <fullName evidence="2">Phage tail family protein</fullName>
    </submittedName>
</protein>
<evidence type="ECO:0000259" key="1">
    <source>
        <dbReference type="Pfam" id="PF22768"/>
    </source>
</evidence>